<organism evidence="8 9">
    <name type="scientific">Hymenobacter gummosus</name>
    <dbReference type="NCBI Taxonomy" id="1776032"/>
    <lineage>
        <taxon>Bacteria</taxon>
        <taxon>Pseudomonadati</taxon>
        <taxon>Bacteroidota</taxon>
        <taxon>Cytophagia</taxon>
        <taxon>Cytophagales</taxon>
        <taxon>Hymenobacteraceae</taxon>
        <taxon>Hymenobacter</taxon>
    </lineage>
</organism>
<feature type="region of interest" description="Disordered" evidence="5">
    <location>
        <begin position="27"/>
        <end position="58"/>
    </location>
</feature>
<dbReference type="EMBL" id="RXOF01000016">
    <property type="protein sequence ID" value="RTQ46253.1"/>
    <property type="molecule type" value="Genomic_DNA"/>
</dbReference>
<protein>
    <submittedName>
        <fullName evidence="8">Aminotransferase class I/II-fold pyridoxal phosphate-dependent enzyme</fullName>
    </submittedName>
</protein>
<dbReference type="InterPro" id="IPR015424">
    <property type="entry name" value="PyrdxlP-dep_Trfase"/>
</dbReference>
<keyword evidence="2 8" id="KW-0032">Aminotransferase</keyword>
<keyword evidence="9" id="KW-1185">Reference proteome</keyword>
<dbReference type="AlphaFoldDB" id="A0A3S0JB83"/>
<dbReference type="Gene3D" id="3.40.640.10">
    <property type="entry name" value="Type I PLP-dependent aspartate aminotransferase-like (Major domain)"/>
    <property type="match status" value="1"/>
</dbReference>
<dbReference type="Pfam" id="PF00155">
    <property type="entry name" value="Aminotran_1_2"/>
    <property type="match status" value="1"/>
</dbReference>
<evidence type="ECO:0000313" key="9">
    <source>
        <dbReference type="Proteomes" id="UP000282184"/>
    </source>
</evidence>
<dbReference type="InterPro" id="IPR050106">
    <property type="entry name" value="HistidinolP_aminotransfase"/>
</dbReference>
<evidence type="ECO:0000313" key="8">
    <source>
        <dbReference type="EMBL" id="RTQ46253.1"/>
    </source>
</evidence>
<comment type="similarity">
    <text evidence="1">Belongs to the class-II pyridoxal-phosphate-dependent aminotransferase family. Histidinol-phosphate aminotransferase subfamily.</text>
</comment>
<evidence type="ECO:0000256" key="2">
    <source>
        <dbReference type="ARBA" id="ARBA00022576"/>
    </source>
</evidence>
<proteinExistence type="inferred from homology"/>
<feature type="signal peptide" evidence="6">
    <location>
        <begin position="1"/>
        <end position="32"/>
    </location>
</feature>
<dbReference type="OrthoDB" id="9813612at2"/>
<keyword evidence="3 8" id="KW-0808">Transferase</keyword>
<accession>A0A3S0JB83</accession>
<dbReference type="InterPro" id="IPR015421">
    <property type="entry name" value="PyrdxlP-dep_Trfase_major"/>
</dbReference>
<evidence type="ECO:0000256" key="6">
    <source>
        <dbReference type="SAM" id="SignalP"/>
    </source>
</evidence>
<dbReference type="PANTHER" id="PTHR43643:SF3">
    <property type="entry name" value="HISTIDINOL-PHOSPHATE AMINOTRANSFERASE"/>
    <property type="match status" value="1"/>
</dbReference>
<feature type="chain" id="PRO_5018711499" evidence="6">
    <location>
        <begin position="33"/>
        <end position="403"/>
    </location>
</feature>
<feature type="domain" description="Aminotransferase class I/classII large" evidence="7">
    <location>
        <begin position="57"/>
        <end position="326"/>
    </location>
</feature>
<evidence type="ECO:0000256" key="3">
    <source>
        <dbReference type="ARBA" id="ARBA00022679"/>
    </source>
</evidence>
<dbReference type="InterPro" id="IPR004839">
    <property type="entry name" value="Aminotransferase_I/II_large"/>
</dbReference>
<reference evidence="8 9" key="1">
    <citation type="submission" date="2018-12" db="EMBL/GenBank/DDBJ databases">
        <title>Hymenobacter gummosus sp. nov., isolated from a spring.</title>
        <authorList>
            <person name="Nie L."/>
        </authorList>
    </citation>
    <scope>NUCLEOTIDE SEQUENCE [LARGE SCALE GENOMIC DNA]</scope>
    <source>
        <strain evidence="8 9">KCTC 52166</strain>
    </source>
</reference>
<name>A0A3S0JB83_9BACT</name>
<dbReference type="GO" id="GO:0008483">
    <property type="term" value="F:transaminase activity"/>
    <property type="evidence" value="ECO:0007669"/>
    <property type="project" value="UniProtKB-KW"/>
</dbReference>
<evidence type="ECO:0000259" key="7">
    <source>
        <dbReference type="Pfam" id="PF00155"/>
    </source>
</evidence>
<dbReference type="GO" id="GO:0030170">
    <property type="term" value="F:pyridoxal phosphate binding"/>
    <property type="evidence" value="ECO:0007669"/>
    <property type="project" value="InterPro"/>
</dbReference>
<dbReference type="PROSITE" id="PS51318">
    <property type="entry name" value="TAT"/>
    <property type="match status" value="1"/>
</dbReference>
<gene>
    <name evidence="8" type="ORF">EJV47_22245</name>
</gene>
<dbReference type="PANTHER" id="PTHR43643">
    <property type="entry name" value="HISTIDINOL-PHOSPHATE AMINOTRANSFERASE 2"/>
    <property type="match status" value="1"/>
</dbReference>
<sequence length="403" mass="42869">MNTLTINRRQWLRASALLTGHLLLGGSSQASAPQRPAGPGPTGLARLDGEQHPWGPSPQVREALSRALDFPPDAARLTEKLRRAIAQAEQVSPAQVVLGNGSTALFGLAAQLAGVAGGQLLASTPTYQPWMDYAARLGAQVRGVPVAASTQPDFGLLLAHLDGPRLLYLSNPNYPFGGLLQPTELAPFCRQAAARTLVLIDEASLPYVSNHARCSMVQLVRAGVENVVVTRTFAKLHALPGLKVGYAIAGPRTAARLAALQATPEGDGGIATPALAAALAAQQDTRHAERVRTAARRLRAELHRRLDLLALPYEPSFAGYVSFSLASLPAIAPDYLHMRGLHLHYFTAQDGATWARTALGAPEQLLQLTDQLTELRRAFPLGSQPARLLVAPAVDGPQLLPPR</sequence>
<dbReference type="Proteomes" id="UP000282184">
    <property type="component" value="Unassembled WGS sequence"/>
</dbReference>
<evidence type="ECO:0000256" key="1">
    <source>
        <dbReference type="ARBA" id="ARBA00007970"/>
    </source>
</evidence>
<evidence type="ECO:0000256" key="5">
    <source>
        <dbReference type="SAM" id="MobiDB-lite"/>
    </source>
</evidence>
<dbReference type="Gene3D" id="3.90.1150.10">
    <property type="entry name" value="Aspartate Aminotransferase, domain 1"/>
    <property type="match status" value="1"/>
</dbReference>
<evidence type="ECO:0000256" key="4">
    <source>
        <dbReference type="ARBA" id="ARBA00022898"/>
    </source>
</evidence>
<comment type="caution">
    <text evidence="8">The sequence shown here is derived from an EMBL/GenBank/DDBJ whole genome shotgun (WGS) entry which is preliminary data.</text>
</comment>
<dbReference type="InterPro" id="IPR006311">
    <property type="entry name" value="TAT_signal"/>
</dbReference>
<keyword evidence="4" id="KW-0663">Pyridoxal phosphate</keyword>
<dbReference type="CDD" id="cd00609">
    <property type="entry name" value="AAT_like"/>
    <property type="match status" value="1"/>
</dbReference>
<keyword evidence="6" id="KW-0732">Signal</keyword>
<dbReference type="SUPFAM" id="SSF53383">
    <property type="entry name" value="PLP-dependent transferases"/>
    <property type="match status" value="1"/>
</dbReference>
<dbReference type="InterPro" id="IPR015422">
    <property type="entry name" value="PyrdxlP-dep_Trfase_small"/>
</dbReference>
<dbReference type="RefSeq" id="WP_126695417.1">
    <property type="nucleotide sequence ID" value="NZ_RXOF01000016.1"/>
</dbReference>